<organism evidence="1 2">
    <name type="scientific">Rhododendron molle</name>
    <name type="common">Chinese azalea</name>
    <name type="synonym">Azalea mollis</name>
    <dbReference type="NCBI Taxonomy" id="49168"/>
    <lineage>
        <taxon>Eukaryota</taxon>
        <taxon>Viridiplantae</taxon>
        <taxon>Streptophyta</taxon>
        <taxon>Embryophyta</taxon>
        <taxon>Tracheophyta</taxon>
        <taxon>Spermatophyta</taxon>
        <taxon>Magnoliopsida</taxon>
        <taxon>eudicotyledons</taxon>
        <taxon>Gunneridae</taxon>
        <taxon>Pentapetalae</taxon>
        <taxon>asterids</taxon>
        <taxon>Ericales</taxon>
        <taxon>Ericaceae</taxon>
        <taxon>Ericoideae</taxon>
        <taxon>Rhodoreae</taxon>
        <taxon>Rhododendron</taxon>
    </lineage>
</organism>
<sequence length="98" mass="10660">MTYDCLALSVNQKLKLLHNPDPRSSTHYSPHPTLADHTPILSSPLTRITILPFGLRIATESDLASKTATVCLLNKLVALSLSHLNFPVSQSSLSLTKP</sequence>
<evidence type="ECO:0000313" key="1">
    <source>
        <dbReference type="EMBL" id="KAI8548416.1"/>
    </source>
</evidence>
<keyword evidence="2" id="KW-1185">Reference proteome</keyword>
<comment type="caution">
    <text evidence="1">The sequence shown here is derived from an EMBL/GenBank/DDBJ whole genome shotgun (WGS) entry which is preliminary data.</text>
</comment>
<dbReference type="Proteomes" id="UP001062846">
    <property type="component" value="Chromosome 7"/>
</dbReference>
<name>A0ACC0N600_RHOML</name>
<protein>
    <submittedName>
        <fullName evidence="1">Uncharacterized protein</fullName>
    </submittedName>
</protein>
<reference evidence="1" key="1">
    <citation type="submission" date="2022-02" db="EMBL/GenBank/DDBJ databases">
        <title>Plant Genome Project.</title>
        <authorList>
            <person name="Zhang R.-G."/>
        </authorList>
    </citation>
    <scope>NUCLEOTIDE SEQUENCE</scope>
    <source>
        <strain evidence="1">AT1</strain>
    </source>
</reference>
<accession>A0ACC0N600</accession>
<proteinExistence type="predicted"/>
<gene>
    <name evidence="1" type="ORF">RHMOL_Rhmol07G0272000</name>
</gene>
<evidence type="ECO:0000313" key="2">
    <source>
        <dbReference type="Proteomes" id="UP001062846"/>
    </source>
</evidence>
<dbReference type="EMBL" id="CM046394">
    <property type="protein sequence ID" value="KAI8548416.1"/>
    <property type="molecule type" value="Genomic_DNA"/>
</dbReference>